<sequence>MSKSQTQHALDVVNTFKSKLSKSGVDHVGQKHFDELQLLIESAIDSAVFLEIERIAKRVDNLAHDIRKSAESFDA</sequence>
<dbReference type="OrthoDB" id="5616525at2"/>
<keyword evidence="2" id="KW-1185">Reference proteome</keyword>
<reference evidence="2" key="1">
    <citation type="submission" date="2017-08" db="EMBL/GenBank/DDBJ databases">
        <title>Direct submision.</title>
        <authorList>
            <person name="Kim S.-J."/>
            <person name="Rhee S.-K."/>
        </authorList>
    </citation>
    <scope>NUCLEOTIDE SEQUENCE [LARGE SCALE GENOMIC DNA]</scope>
    <source>
        <strain evidence="2">GI5</strain>
    </source>
</reference>
<dbReference type="Proteomes" id="UP000235116">
    <property type="component" value="Chromosome"/>
</dbReference>
<dbReference type="EMBL" id="CP022684">
    <property type="protein sequence ID" value="AUM12785.1"/>
    <property type="molecule type" value="Genomic_DNA"/>
</dbReference>
<proteinExistence type="predicted"/>
<accession>A0A2K9LMS7</accession>
<dbReference type="KEGG" id="kak:Kalk_10305"/>
<dbReference type="AlphaFoldDB" id="A0A2K9LMS7"/>
<gene>
    <name evidence="1" type="ORF">Kalk_10305</name>
</gene>
<name>A0A2K9LMS7_9GAMM</name>
<evidence type="ECO:0000313" key="2">
    <source>
        <dbReference type="Proteomes" id="UP000235116"/>
    </source>
</evidence>
<dbReference type="RefSeq" id="WP_101894168.1">
    <property type="nucleotide sequence ID" value="NZ_CP022684.1"/>
</dbReference>
<protein>
    <submittedName>
        <fullName evidence="1">Phosphatase</fullName>
    </submittedName>
</protein>
<evidence type="ECO:0000313" key="1">
    <source>
        <dbReference type="EMBL" id="AUM12785.1"/>
    </source>
</evidence>
<organism evidence="1 2">
    <name type="scientific">Ketobacter alkanivorans</name>
    <dbReference type="NCBI Taxonomy" id="1917421"/>
    <lineage>
        <taxon>Bacteria</taxon>
        <taxon>Pseudomonadati</taxon>
        <taxon>Pseudomonadota</taxon>
        <taxon>Gammaproteobacteria</taxon>
        <taxon>Pseudomonadales</taxon>
        <taxon>Ketobacteraceae</taxon>
        <taxon>Ketobacter</taxon>
    </lineage>
</organism>